<dbReference type="SUPFAM" id="SSF47413">
    <property type="entry name" value="lambda repressor-like DNA-binding domains"/>
    <property type="match status" value="1"/>
</dbReference>
<evidence type="ECO:0000313" key="1">
    <source>
        <dbReference type="EMBL" id="BAL56700.1"/>
    </source>
</evidence>
<dbReference type="InterPro" id="IPR010982">
    <property type="entry name" value="Lambda_DNA-bd_dom_sf"/>
</dbReference>
<reference evidence="1" key="2">
    <citation type="journal article" date="2012" name="PLoS ONE">
        <title>A Deeply Branching Thermophilic Bacterium with an Ancient Acetyl-CoA Pathway Dominates a Subsurface Ecosystem.</title>
        <authorList>
            <person name="Takami H."/>
            <person name="Noguchi H."/>
            <person name="Takaki Y."/>
            <person name="Uchiyama I."/>
            <person name="Toyoda A."/>
            <person name="Nishi S."/>
            <person name="Chee G.-J."/>
            <person name="Arai W."/>
            <person name="Nunoura T."/>
            <person name="Itoh T."/>
            <person name="Hattori M."/>
            <person name="Takai K."/>
        </authorList>
    </citation>
    <scope>NUCLEOTIDE SEQUENCE</scope>
</reference>
<proteinExistence type="predicted"/>
<dbReference type="GO" id="GO:0003677">
    <property type="term" value="F:DNA binding"/>
    <property type="evidence" value="ECO:0007669"/>
    <property type="project" value="InterPro"/>
</dbReference>
<reference evidence="1" key="1">
    <citation type="journal article" date="2005" name="Environ. Microbiol.">
        <title>Genetic and functional properties of uncultivated thermophilic crenarchaeotes from a subsurface gold mine as revealed by analysis of genome fragments.</title>
        <authorList>
            <person name="Nunoura T."/>
            <person name="Hirayama H."/>
            <person name="Takami H."/>
            <person name="Oida H."/>
            <person name="Nishi S."/>
            <person name="Shimamura S."/>
            <person name="Suzuki Y."/>
            <person name="Inagaki F."/>
            <person name="Takai K."/>
            <person name="Nealson K.H."/>
            <person name="Horikoshi K."/>
        </authorList>
    </citation>
    <scope>NUCLEOTIDE SEQUENCE</scope>
</reference>
<sequence>MGTGTAAPREDARAFGNYIRTLRQNFYGRGKGKSLRQVAQEAGIPPSVLSRGERGLLDLRRPWYIERLAPVLGVPATVMKRVAHLVTQEDVAYFRTLRGGGGPWARLQQVVDRMRGAPPDVVEALASYGEFLLARWEQQRAQRRTG</sequence>
<dbReference type="InterPro" id="IPR001387">
    <property type="entry name" value="Cro/C1-type_HTH"/>
</dbReference>
<accession>H5SKL4</accession>
<gene>
    <name evidence="1" type="ORF">HGMM_F42E07C02</name>
</gene>
<protein>
    <recommendedName>
        <fullName evidence="2">HTH cro/C1-type domain-containing protein</fullName>
    </recommendedName>
</protein>
<name>H5SKL4_9ZZZZ</name>
<dbReference type="CDD" id="cd00093">
    <property type="entry name" value="HTH_XRE"/>
    <property type="match status" value="1"/>
</dbReference>
<dbReference type="EMBL" id="AP011756">
    <property type="protein sequence ID" value="BAL56700.1"/>
    <property type="molecule type" value="Genomic_DNA"/>
</dbReference>
<evidence type="ECO:0008006" key="2">
    <source>
        <dbReference type="Google" id="ProtNLM"/>
    </source>
</evidence>
<dbReference type="Pfam" id="PF13560">
    <property type="entry name" value="HTH_31"/>
    <property type="match status" value="1"/>
</dbReference>
<dbReference type="Gene3D" id="1.10.260.40">
    <property type="entry name" value="lambda repressor-like DNA-binding domains"/>
    <property type="match status" value="1"/>
</dbReference>
<organism evidence="1">
    <name type="scientific">uncultured prokaryote</name>
    <dbReference type="NCBI Taxonomy" id="198431"/>
    <lineage>
        <taxon>unclassified sequences</taxon>
        <taxon>environmental samples</taxon>
    </lineage>
</organism>
<dbReference type="AlphaFoldDB" id="H5SKL4"/>